<feature type="domain" description="HipA N-terminal subdomain 1" evidence="5">
    <location>
        <begin position="16"/>
        <end position="121"/>
    </location>
</feature>
<proteinExistence type="inferred from homology"/>
<evidence type="ECO:0000256" key="1">
    <source>
        <dbReference type="ARBA" id="ARBA00010164"/>
    </source>
</evidence>
<evidence type="ECO:0000313" key="6">
    <source>
        <dbReference type="EMBL" id="SQI44124.1"/>
    </source>
</evidence>
<comment type="similarity">
    <text evidence="1">Belongs to the HipA Ser/Thr kinase family.</text>
</comment>
<evidence type="ECO:0000259" key="4">
    <source>
        <dbReference type="Pfam" id="PF07804"/>
    </source>
</evidence>
<dbReference type="PANTHER" id="PTHR37419:SF8">
    <property type="entry name" value="TOXIN YJJJ"/>
    <property type="match status" value="1"/>
</dbReference>
<dbReference type="GO" id="GO:0003677">
    <property type="term" value="F:DNA binding"/>
    <property type="evidence" value="ECO:0007669"/>
    <property type="project" value="UniProtKB-KW"/>
</dbReference>
<evidence type="ECO:0000259" key="5">
    <source>
        <dbReference type="Pfam" id="PF13657"/>
    </source>
</evidence>
<dbReference type="InterPro" id="IPR017508">
    <property type="entry name" value="HipA_N1"/>
</dbReference>
<dbReference type="AlphaFoldDB" id="A0A2X4Y6K8"/>
<evidence type="ECO:0000256" key="2">
    <source>
        <dbReference type="ARBA" id="ARBA00022679"/>
    </source>
</evidence>
<dbReference type="PANTHER" id="PTHR37419">
    <property type="entry name" value="SERINE/THREONINE-PROTEIN KINASE TOXIN HIPA"/>
    <property type="match status" value="1"/>
</dbReference>
<accession>A0A2X4Y6K8</accession>
<feature type="domain" description="HipA-like C-terminal" evidence="4">
    <location>
        <begin position="165"/>
        <end position="383"/>
    </location>
</feature>
<dbReference type="Pfam" id="PF13657">
    <property type="entry name" value="Couple_hipA"/>
    <property type="match status" value="1"/>
</dbReference>
<dbReference type="EMBL" id="LS483470">
    <property type="protein sequence ID" value="SQI44124.1"/>
    <property type="molecule type" value="Genomic_DNA"/>
</dbReference>
<dbReference type="GO" id="GO:0005829">
    <property type="term" value="C:cytosol"/>
    <property type="evidence" value="ECO:0007669"/>
    <property type="project" value="TreeGrafter"/>
</dbReference>
<evidence type="ECO:0000313" key="7">
    <source>
        <dbReference type="Proteomes" id="UP000249005"/>
    </source>
</evidence>
<protein>
    <submittedName>
        <fullName evidence="6">Putative DNA-binding transcriptional regulator</fullName>
    </submittedName>
</protein>
<dbReference type="Pfam" id="PF07804">
    <property type="entry name" value="HipA_C"/>
    <property type="match status" value="1"/>
</dbReference>
<keyword evidence="3" id="KW-0418">Kinase</keyword>
<dbReference type="InterPro" id="IPR012893">
    <property type="entry name" value="HipA-like_C"/>
</dbReference>
<dbReference type="GO" id="GO:0004674">
    <property type="term" value="F:protein serine/threonine kinase activity"/>
    <property type="evidence" value="ECO:0007669"/>
    <property type="project" value="TreeGrafter"/>
</dbReference>
<dbReference type="OrthoDB" id="9805913at2"/>
<keyword evidence="2" id="KW-0808">Transferase</keyword>
<dbReference type="KEGG" id="lri:NCTC12151_03458"/>
<dbReference type="InterPro" id="IPR052028">
    <property type="entry name" value="HipA_Ser/Thr_kinase"/>
</dbReference>
<dbReference type="Proteomes" id="UP000249005">
    <property type="component" value="Chromosome 1"/>
</dbReference>
<gene>
    <name evidence="6" type="ORF">NCTC12151_03458</name>
</gene>
<sequence length="420" mass="46895">MINSVDVYYEGWGEHWLWGTLASTTALTGRPLILFEYSQTAIEKDLELSALTLPLEGQRLRRDFPTHQMGLPGPVYDSLPDGWGMLLMDRLFKQRGLNIARISPLDRLTYIGSNAMGAMTFVPAQPETLPVTEDIPISQLASEVQEFLDGEGGKFLYRLLQMGGSPQGARPKALLYRDIASSRFTTSSIAGQEPWLIKFPARQEHPEVCAIEMIYAHCLRECGIPTSETEYFELPNGLSAFATKRFDRHLGMRVPMQSLAAFTGADYQIAGSLDYTSFLRATQICTNDVSEKIRAFERVVFNVIFNNRDDHPKNFAYIMSSSGEWALAPAFDVTYCDGPGGYHQMDVMGEALNISREQIVKLGTQEAELSEPEVSQIVERISDVAAGFTKKARAILPGGITHNTLDYIQSQIDCNINRLR</sequence>
<keyword evidence="7" id="KW-1185">Reference proteome</keyword>
<dbReference type="Gene3D" id="1.10.1070.20">
    <property type="match status" value="1"/>
</dbReference>
<evidence type="ECO:0000256" key="3">
    <source>
        <dbReference type="ARBA" id="ARBA00022777"/>
    </source>
</evidence>
<organism evidence="6 7">
    <name type="scientific">Leminorella richardii</name>
    <dbReference type="NCBI Taxonomy" id="158841"/>
    <lineage>
        <taxon>Bacteria</taxon>
        <taxon>Pseudomonadati</taxon>
        <taxon>Pseudomonadota</taxon>
        <taxon>Gammaproteobacteria</taxon>
        <taxon>Enterobacterales</taxon>
        <taxon>Budviciaceae</taxon>
        <taxon>Leminorella</taxon>
    </lineage>
</organism>
<keyword evidence="6" id="KW-0238">DNA-binding</keyword>
<reference evidence="6 7" key="1">
    <citation type="submission" date="2018-06" db="EMBL/GenBank/DDBJ databases">
        <authorList>
            <consortium name="Pathogen Informatics"/>
            <person name="Doyle S."/>
        </authorList>
    </citation>
    <scope>NUCLEOTIDE SEQUENCE [LARGE SCALE GENOMIC DNA]</scope>
    <source>
        <strain evidence="6 7">NCTC12151</strain>
    </source>
</reference>
<dbReference type="RefSeq" id="WP_111741721.1">
    <property type="nucleotide sequence ID" value="NZ_LR698987.1"/>
</dbReference>
<name>A0A2X4Y6K8_9GAMM</name>